<dbReference type="InterPro" id="IPR031728">
    <property type="entry name" value="GlcAase_C"/>
</dbReference>
<evidence type="ECO:0000259" key="1">
    <source>
        <dbReference type="Pfam" id="PF16862"/>
    </source>
</evidence>
<evidence type="ECO:0000313" key="2">
    <source>
        <dbReference type="EMBL" id="KAG9682733.1"/>
    </source>
</evidence>
<dbReference type="GO" id="GO:0016787">
    <property type="term" value="F:hydrolase activity"/>
    <property type="evidence" value="ECO:0007669"/>
    <property type="project" value="UniProtKB-KW"/>
</dbReference>
<gene>
    <name evidence="2" type="ORF">KCU76_g13590</name>
</gene>
<reference evidence="2" key="2">
    <citation type="submission" date="2021-08" db="EMBL/GenBank/DDBJ databases">
        <authorList>
            <person name="Gostincar C."/>
            <person name="Sun X."/>
            <person name="Song Z."/>
            <person name="Gunde-Cimerman N."/>
        </authorList>
    </citation>
    <scope>NUCLEOTIDE SEQUENCE</scope>
    <source>
        <strain evidence="2">EXF-9911</strain>
    </source>
</reference>
<dbReference type="InterPro" id="IPR052974">
    <property type="entry name" value="GH79_Enzymes"/>
</dbReference>
<dbReference type="Gene3D" id="2.60.40.1180">
    <property type="entry name" value="Golgi alpha-mannosidase II"/>
    <property type="match status" value="1"/>
</dbReference>
<keyword evidence="2" id="KW-0378">Hydrolase</keyword>
<feature type="domain" description="Beta-glucuronidase C-terminal" evidence="1">
    <location>
        <begin position="461"/>
        <end position="561"/>
    </location>
</feature>
<dbReference type="InterPro" id="IPR017853">
    <property type="entry name" value="GH"/>
</dbReference>
<dbReference type="Proteomes" id="UP000779574">
    <property type="component" value="Unassembled WGS sequence"/>
</dbReference>
<accession>A0A9P8E748</accession>
<dbReference type="EMBL" id="JAHFXF010000769">
    <property type="protein sequence ID" value="KAG9682733.1"/>
    <property type="molecule type" value="Genomic_DNA"/>
</dbReference>
<dbReference type="SUPFAM" id="SSF51445">
    <property type="entry name" value="(Trans)glycosidases"/>
    <property type="match status" value="1"/>
</dbReference>
<dbReference type="Gene3D" id="3.20.20.80">
    <property type="entry name" value="Glycosidases"/>
    <property type="match status" value="1"/>
</dbReference>
<name>A0A9P8E748_AURME</name>
<dbReference type="OrthoDB" id="2796951at2759"/>
<dbReference type="PANTHER" id="PTHR36183:SF2">
    <property type="entry name" value="BETA-GLUCURONIDASE C-TERMINAL DOMAIN-CONTAINING PROTEIN"/>
    <property type="match status" value="1"/>
</dbReference>
<proteinExistence type="predicted"/>
<sequence>MYSISSDLVPACCPLQHILHHAILSVVVWFSSSPYAAVLIAARVVICQPLVGHDGIFSLNISKTALGASIEHDPSFVSFSFEPAFWVEFFGNSSSPNKLAFDLLGCIVDHGGQPTIRPGGITMDSMIFNVSAGDPVRTTNPKGGVYRTTVGPAYYESWSNFPEGTKFVSTLNFGNDSLDIARDLAVASIKYASNDSISFFELGNEPTNYPSSRWMNNTKAYVQQWKDWTAQIDAAVNMTLGADAAVEFGSERWWASSATTDQTGLEVLPDALIPADIDSKNQVADYSIHSYPFSTCDPARAVLATTQNILNQTELARYADEDIYPSAKAAMDAGSRWIIGEFNSISCSGNPNVSDTFAQALWVIQSELIYAVRNASAVYLHQGAALVFQSSQQVNSAGQNGSPGYSTYDMFYPRESEKRGPARVLPSFSSQLFMAEAFAIPNTRVRLVETPSGIDKDYFSAYAFYVNDKLNKLAIINSKPYYANSTSDFTVTLDISKYGHSKKETRAWLKRLSAPHVNEGNANKTTWAGQTFDQGHATGDLLLEAVGRDGLVHVRGSEAVLVLFDKRDANMGVC</sequence>
<dbReference type="PANTHER" id="PTHR36183">
    <property type="entry name" value="BETA-GLUCURONIDASE"/>
    <property type="match status" value="1"/>
</dbReference>
<dbReference type="Pfam" id="PF16862">
    <property type="entry name" value="Glyco_hydro_79C"/>
    <property type="match status" value="1"/>
</dbReference>
<feature type="non-terminal residue" evidence="2">
    <location>
        <position position="1"/>
    </location>
</feature>
<comment type="caution">
    <text evidence="2">The sequence shown here is derived from an EMBL/GenBank/DDBJ whole genome shotgun (WGS) entry which is preliminary data.</text>
</comment>
<dbReference type="InterPro" id="IPR013780">
    <property type="entry name" value="Glyco_hydro_b"/>
</dbReference>
<reference evidence="2" key="1">
    <citation type="journal article" date="2021" name="J Fungi (Basel)">
        <title>Virulence traits and population genomics of the black yeast Aureobasidium melanogenum.</title>
        <authorList>
            <person name="Cernosa A."/>
            <person name="Sun X."/>
            <person name="Gostincar C."/>
            <person name="Fang C."/>
            <person name="Gunde-Cimerman N."/>
            <person name="Song Z."/>
        </authorList>
    </citation>
    <scope>NUCLEOTIDE SEQUENCE</scope>
    <source>
        <strain evidence="2">EXF-9911</strain>
    </source>
</reference>
<organism evidence="2 3">
    <name type="scientific">Aureobasidium melanogenum</name>
    <name type="common">Aureobasidium pullulans var. melanogenum</name>
    <dbReference type="NCBI Taxonomy" id="46634"/>
    <lineage>
        <taxon>Eukaryota</taxon>
        <taxon>Fungi</taxon>
        <taxon>Dikarya</taxon>
        <taxon>Ascomycota</taxon>
        <taxon>Pezizomycotina</taxon>
        <taxon>Dothideomycetes</taxon>
        <taxon>Dothideomycetidae</taxon>
        <taxon>Dothideales</taxon>
        <taxon>Saccotheciaceae</taxon>
        <taxon>Aureobasidium</taxon>
    </lineage>
</organism>
<evidence type="ECO:0000313" key="3">
    <source>
        <dbReference type="Proteomes" id="UP000779574"/>
    </source>
</evidence>
<dbReference type="AlphaFoldDB" id="A0A9P8E748"/>
<protein>
    <submittedName>
        <fullName evidence="2">Glycoside hydrolase family 79 protein</fullName>
    </submittedName>
</protein>